<dbReference type="EMBL" id="JAERTX010000001">
    <property type="protein sequence ID" value="MBM9458315.1"/>
    <property type="molecule type" value="Genomic_DNA"/>
</dbReference>
<sequence length="242" mass="24569">MAAAVVLGAGSGSRVGAEVNKVLLPLRGVPLLAWSVRTALATPGVGPVVVVCRAGERAEVAHLLGEHLAEDLEDRAPGHEVLLVDGGSTRQASEQAALDVLAPRIADGAVDVVAIHDGARPLADVELWQRAVAVAREHGGAVPAHDLPGLLPRAGGALPIAGTDRLVGVQTPQAFRAAPLVASYAAARAEGFDGTDTAATYARYAEAAGHEAAGTIRAVPSGPRNLKVTFADDLALAAELLD</sequence>
<accession>A0A938Y315</accession>
<dbReference type="InterPro" id="IPR050088">
    <property type="entry name" value="IspD/TarI_cytidylyltransf_bact"/>
</dbReference>
<dbReference type="InterPro" id="IPR029044">
    <property type="entry name" value="Nucleotide-diphossugar_trans"/>
</dbReference>
<dbReference type="InterPro" id="IPR034683">
    <property type="entry name" value="IspD/TarI"/>
</dbReference>
<dbReference type="GO" id="GO:0050518">
    <property type="term" value="F:2-C-methyl-D-erythritol 4-phosphate cytidylyltransferase activity"/>
    <property type="evidence" value="ECO:0007669"/>
    <property type="project" value="TreeGrafter"/>
</dbReference>
<dbReference type="Pfam" id="PF01128">
    <property type="entry name" value="IspD"/>
    <property type="match status" value="1"/>
</dbReference>
<evidence type="ECO:0000313" key="4">
    <source>
        <dbReference type="Proteomes" id="UP000663791"/>
    </source>
</evidence>
<dbReference type="PANTHER" id="PTHR32125">
    <property type="entry name" value="2-C-METHYL-D-ERYTHRITOL 4-PHOSPHATE CYTIDYLYLTRANSFERASE, CHLOROPLASTIC"/>
    <property type="match status" value="1"/>
</dbReference>
<organism evidence="3 4">
    <name type="scientific">Nocardioides faecalis</name>
    <dbReference type="NCBI Taxonomy" id="2803858"/>
    <lineage>
        <taxon>Bacteria</taxon>
        <taxon>Bacillati</taxon>
        <taxon>Actinomycetota</taxon>
        <taxon>Actinomycetes</taxon>
        <taxon>Propionibacteriales</taxon>
        <taxon>Nocardioidaceae</taxon>
        <taxon>Nocardioides</taxon>
    </lineage>
</organism>
<evidence type="ECO:0000313" key="3">
    <source>
        <dbReference type="EMBL" id="MBM9458315.1"/>
    </source>
</evidence>
<keyword evidence="1" id="KW-0808">Transferase</keyword>
<evidence type="ECO:0000256" key="2">
    <source>
        <dbReference type="ARBA" id="ARBA00022695"/>
    </source>
</evidence>
<dbReference type="Proteomes" id="UP000663791">
    <property type="component" value="Unassembled WGS sequence"/>
</dbReference>
<dbReference type="SUPFAM" id="SSF53448">
    <property type="entry name" value="Nucleotide-diphospho-sugar transferases"/>
    <property type="match status" value="1"/>
</dbReference>
<dbReference type="Gene3D" id="3.90.550.10">
    <property type="entry name" value="Spore Coat Polysaccharide Biosynthesis Protein SpsA, Chain A"/>
    <property type="match status" value="1"/>
</dbReference>
<dbReference type="PANTHER" id="PTHR32125:SF4">
    <property type="entry name" value="2-C-METHYL-D-ERYTHRITOL 4-PHOSPHATE CYTIDYLYLTRANSFERASE, CHLOROPLASTIC"/>
    <property type="match status" value="1"/>
</dbReference>
<keyword evidence="4" id="KW-1185">Reference proteome</keyword>
<comment type="caution">
    <text evidence="3">The sequence shown here is derived from an EMBL/GenBank/DDBJ whole genome shotgun (WGS) entry which is preliminary data.</text>
</comment>
<proteinExistence type="predicted"/>
<protein>
    <submittedName>
        <fullName evidence="3">2-C-methyl-D-erythritol 4-phosphate cytidylyltransferase</fullName>
    </submittedName>
</protein>
<name>A0A938Y315_9ACTN</name>
<dbReference type="AlphaFoldDB" id="A0A938Y315"/>
<evidence type="ECO:0000256" key="1">
    <source>
        <dbReference type="ARBA" id="ARBA00022679"/>
    </source>
</evidence>
<keyword evidence="2 3" id="KW-0548">Nucleotidyltransferase</keyword>
<reference evidence="3" key="1">
    <citation type="submission" date="2021-01" db="EMBL/GenBank/DDBJ databases">
        <title>Novel species in genus Nocardioides.</title>
        <authorList>
            <person name="Zhang G."/>
        </authorList>
    </citation>
    <scope>NUCLEOTIDE SEQUENCE</scope>
    <source>
        <strain evidence="3">Zg-536</strain>
    </source>
</reference>
<gene>
    <name evidence="3" type="ORF">JK386_00185</name>
</gene>